<dbReference type="Proteomes" id="UP000053750">
    <property type="component" value="Unassembled WGS sequence"/>
</dbReference>
<accession>A0A9W5W6C4</accession>
<comment type="caution">
    <text evidence="1">The sequence shown here is derived from an EMBL/GenBank/DDBJ whole genome shotgun (WGS) entry which is preliminary data.</text>
</comment>
<evidence type="ECO:0000313" key="2">
    <source>
        <dbReference type="Proteomes" id="UP000053750"/>
    </source>
</evidence>
<proteinExistence type="predicted"/>
<dbReference type="AlphaFoldDB" id="A0A9W5W6C4"/>
<sequence length="104" mass="11361">RIDPDMRGKVGYFFAVDGRGRRIDAVTRLGGWGGLRFTAGGWPVWDRRLYAPAYAGTIRIVGGHPDYFRTGPPFTVGQVSNLQRTLDAVWTWFVKSAVGSGSGG</sequence>
<name>A0A9W5W6C4_9BACL</name>
<protein>
    <submittedName>
        <fullName evidence="1">Uncharacterized protein</fullName>
    </submittedName>
</protein>
<dbReference type="EMBL" id="JFHU01000267">
    <property type="protein sequence ID" value="EXX84724.1"/>
    <property type="molecule type" value="Genomic_DNA"/>
</dbReference>
<evidence type="ECO:0000313" key="1">
    <source>
        <dbReference type="EMBL" id="EXX84724.1"/>
    </source>
</evidence>
<reference evidence="1 2" key="1">
    <citation type="submission" date="2014-02" db="EMBL/GenBank/DDBJ databases">
        <title>Genome sequence of Paenibacillus darwinianus reveals adaptive mechanisms for survival in Antarctic soils.</title>
        <authorList>
            <person name="Dsouza M."/>
            <person name="Taylor M.W."/>
            <person name="Turner S.J."/>
            <person name="Aislabie J."/>
        </authorList>
    </citation>
    <scope>NUCLEOTIDE SEQUENCE [LARGE SCALE GENOMIC DNA]</scope>
    <source>
        <strain evidence="1 2">CE1</strain>
    </source>
</reference>
<keyword evidence="2" id="KW-1185">Reference proteome</keyword>
<gene>
    <name evidence="1" type="ORF">BG53_10600</name>
</gene>
<organism evidence="1 2">
    <name type="scientific">Paenibacillus darwinianus</name>
    <dbReference type="NCBI Taxonomy" id="1380763"/>
    <lineage>
        <taxon>Bacteria</taxon>
        <taxon>Bacillati</taxon>
        <taxon>Bacillota</taxon>
        <taxon>Bacilli</taxon>
        <taxon>Bacillales</taxon>
        <taxon>Paenibacillaceae</taxon>
        <taxon>Paenibacillus</taxon>
    </lineage>
</organism>
<feature type="non-terminal residue" evidence="1">
    <location>
        <position position="1"/>
    </location>
</feature>